<dbReference type="EMBL" id="QLYR01000003">
    <property type="protein sequence ID" value="RAQ29167.1"/>
    <property type="molecule type" value="Genomic_DNA"/>
</dbReference>
<protein>
    <submittedName>
        <fullName evidence="2">FeoB-associated Cys-rich membrane protein</fullName>
    </submittedName>
</protein>
<sequence length="60" mass="6682">MGIIDYILLICVAVLVFFAIRFWFRHRGGCNGCCGSCSSCHGHCSKPEEACRLEETNDPD</sequence>
<keyword evidence="1" id="KW-0472">Membrane</keyword>
<feature type="transmembrane region" description="Helical" evidence="1">
    <location>
        <begin position="6"/>
        <end position="24"/>
    </location>
</feature>
<organism evidence="2 3">
    <name type="scientific">Hydrogeniiclostridium mannosilyticum</name>
    <dbReference type="NCBI Taxonomy" id="2764322"/>
    <lineage>
        <taxon>Bacteria</taxon>
        <taxon>Bacillati</taxon>
        <taxon>Bacillota</taxon>
        <taxon>Clostridia</taxon>
        <taxon>Eubacteriales</taxon>
        <taxon>Acutalibacteraceae</taxon>
        <taxon>Hydrogeniiclostridium</taxon>
    </lineage>
</organism>
<gene>
    <name evidence="2" type="ORF">DPQ25_06665</name>
</gene>
<evidence type="ECO:0000313" key="3">
    <source>
        <dbReference type="Proteomes" id="UP000249377"/>
    </source>
</evidence>
<keyword evidence="1" id="KW-0812">Transmembrane</keyword>
<comment type="caution">
    <text evidence="2">The sequence shown here is derived from an EMBL/GenBank/DDBJ whole genome shotgun (WGS) entry which is preliminary data.</text>
</comment>
<accession>A0A328UBL7</accession>
<dbReference type="Proteomes" id="UP000249377">
    <property type="component" value="Unassembled WGS sequence"/>
</dbReference>
<dbReference type="AlphaFoldDB" id="A0A328UBL7"/>
<evidence type="ECO:0000313" key="2">
    <source>
        <dbReference type="EMBL" id="RAQ29167.1"/>
    </source>
</evidence>
<keyword evidence="1" id="KW-1133">Transmembrane helix</keyword>
<dbReference type="RefSeq" id="WP_112332398.1">
    <property type="nucleotide sequence ID" value="NZ_QLYR01000003.1"/>
</dbReference>
<keyword evidence="3" id="KW-1185">Reference proteome</keyword>
<reference evidence="2 3" key="1">
    <citation type="submission" date="2018-06" db="EMBL/GenBank/DDBJ databases">
        <title>Noncontiguous genome sequence of Ruminococcaceae bacterium ASD2818.</title>
        <authorList>
            <person name="Chaplin A.V."/>
            <person name="Sokolova S.R."/>
            <person name="Kochetkova T.O."/>
            <person name="Goltsov A.Y."/>
            <person name="Trofimov D.Y."/>
            <person name="Efimov B.A."/>
        </authorList>
    </citation>
    <scope>NUCLEOTIDE SEQUENCE [LARGE SCALE GENOMIC DNA]</scope>
    <source>
        <strain evidence="2 3">ASD2818</strain>
    </source>
</reference>
<evidence type="ECO:0000256" key="1">
    <source>
        <dbReference type="SAM" id="Phobius"/>
    </source>
</evidence>
<proteinExistence type="predicted"/>
<name>A0A328UBL7_9FIRM</name>